<evidence type="ECO:0000313" key="3">
    <source>
        <dbReference type="EMBL" id="EOA54548.1"/>
    </source>
</evidence>
<comment type="caution">
    <text evidence="3">The sequence shown here is derived from an EMBL/GenBank/DDBJ whole genome shotgun (WGS) entry which is preliminary data.</text>
</comment>
<protein>
    <recommendedName>
        <fullName evidence="5">AMP-dependent synthetase/ligase domain-containing protein</fullName>
    </recommendedName>
</protein>
<evidence type="ECO:0008006" key="5">
    <source>
        <dbReference type="Google" id="ProtNLM"/>
    </source>
</evidence>
<accession>U6RH76</accession>
<sequence length="366" mass="41137">MNTYYTDITTQRIQIEGIFYTHWEIAMIRMNIPTDKQSFRQELFTFLSEWFNHQPTVLVHTSGSTGKPKPMRVEKESMMESACLTCSFLGLKENDTALLCMPLQYIAGKMVVIRSLVAGLNLLPVTPSGHPLKNLKKAPVFAAMIPMQVYNSLQVPEEKELLKQIKHLIIGGGAIDSALAQALKDFPNQVWSTYGMTETLSHIALRKVNGTEASEWYTPFESVSIRLSQENTLIINAPKVCDKVLYTNDIAELNAQGQFRILGRKDNIINSGGVKIQIEQVEATLKKHFHTPFMITSAPDAKFGEIVVLLIENNPGSRDTYERIQKICEDVLPAYWCPKRVIPVENLPLTETGKPDRATAKLLAQT</sequence>
<keyword evidence="4" id="KW-1185">Reference proteome</keyword>
<dbReference type="Pfam" id="PF00501">
    <property type="entry name" value="AMP-binding"/>
    <property type="match status" value="1"/>
</dbReference>
<dbReference type="InterPro" id="IPR025110">
    <property type="entry name" value="AMP-bd_C"/>
</dbReference>
<proteinExistence type="predicted"/>
<dbReference type="SUPFAM" id="SSF56801">
    <property type="entry name" value="Acetyl-CoA synthetase-like"/>
    <property type="match status" value="1"/>
</dbReference>
<dbReference type="OrthoDB" id="8870348at2"/>
<dbReference type="EMBL" id="AQHY01000025">
    <property type="protein sequence ID" value="EOA54548.1"/>
    <property type="molecule type" value="Genomic_DNA"/>
</dbReference>
<feature type="domain" description="AMP-dependent synthetase/ligase" evidence="1">
    <location>
        <begin position="52"/>
        <end position="207"/>
    </location>
</feature>
<gene>
    <name evidence="3" type="ORF">HMPREF1534_01941</name>
</gene>
<evidence type="ECO:0000313" key="4">
    <source>
        <dbReference type="Proteomes" id="UP000017831"/>
    </source>
</evidence>
<dbReference type="eggNOG" id="COG0318">
    <property type="taxonomic scope" value="Bacteria"/>
</dbReference>
<dbReference type="Pfam" id="PF13193">
    <property type="entry name" value="AMP-binding_C"/>
    <property type="match status" value="1"/>
</dbReference>
<reference evidence="3 4" key="1">
    <citation type="submission" date="2013-04" db="EMBL/GenBank/DDBJ databases">
        <title>The Genome Sequence of Bacteroides massiliensis DSM 17679.</title>
        <authorList>
            <consortium name="The Broad Institute Genomics Platform"/>
            <person name="Earl A."/>
            <person name="Ward D."/>
            <person name="Feldgarden M."/>
            <person name="Gevers D."/>
            <person name="Martens E."/>
            <person name="Fenner L."/>
            <person name="Roux V."/>
            <person name="Mallet M.N."/>
            <person name="Raoult D."/>
            <person name="Walker B."/>
            <person name="Young S."/>
            <person name="Zeng Q."/>
            <person name="Gargeya S."/>
            <person name="Fitzgerald M."/>
            <person name="Haas B."/>
            <person name="Abouelleil A."/>
            <person name="Allen A.W."/>
            <person name="Alvarado L."/>
            <person name="Arachchi H.M."/>
            <person name="Berlin A.M."/>
            <person name="Chapman S.B."/>
            <person name="Gainer-Dewar J."/>
            <person name="Goldberg J."/>
            <person name="Griggs A."/>
            <person name="Gujja S."/>
            <person name="Hansen M."/>
            <person name="Howarth C."/>
            <person name="Imamovic A."/>
            <person name="Ireland A."/>
            <person name="Larimer J."/>
            <person name="McCowan C."/>
            <person name="Murphy C."/>
            <person name="Pearson M."/>
            <person name="Poon T.W."/>
            <person name="Priest M."/>
            <person name="Roberts A."/>
            <person name="Saif S."/>
            <person name="Shea T."/>
            <person name="Sisk P."/>
            <person name="Sykes S."/>
            <person name="Wortman J."/>
            <person name="Nusbaum C."/>
            <person name="Birren B."/>
        </authorList>
    </citation>
    <scope>NUCLEOTIDE SEQUENCE [LARGE SCALE GENOMIC DNA]</scope>
    <source>
        <strain evidence="4">B84634 / Timone 84634 / DSM 17679 / JCM 13223</strain>
    </source>
</reference>
<dbReference type="HOGENOM" id="CLU_062005_0_0_10"/>
<dbReference type="InterPro" id="IPR045851">
    <property type="entry name" value="AMP-bd_C_sf"/>
</dbReference>
<dbReference type="AlphaFoldDB" id="U6RH76"/>
<dbReference type="GO" id="GO:0006631">
    <property type="term" value="P:fatty acid metabolic process"/>
    <property type="evidence" value="ECO:0007669"/>
    <property type="project" value="TreeGrafter"/>
</dbReference>
<dbReference type="GO" id="GO:0031956">
    <property type="term" value="F:medium-chain fatty acid-CoA ligase activity"/>
    <property type="evidence" value="ECO:0007669"/>
    <property type="project" value="TreeGrafter"/>
</dbReference>
<name>U6RH76_9BACT</name>
<dbReference type="InterPro" id="IPR000873">
    <property type="entry name" value="AMP-dep_synth/lig_dom"/>
</dbReference>
<dbReference type="STRING" id="1121098.HMPREF1534_01941"/>
<evidence type="ECO:0000259" key="2">
    <source>
        <dbReference type="Pfam" id="PF13193"/>
    </source>
</evidence>
<dbReference type="InterPro" id="IPR042099">
    <property type="entry name" value="ANL_N_sf"/>
</dbReference>
<dbReference type="PROSITE" id="PS00455">
    <property type="entry name" value="AMP_BINDING"/>
    <property type="match status" value="1"/>
</dbReference>
<organism evidence="3 4">
    <name type="scientific">Phocaeicola massiliensis B84634 = Timone 84634 = DSM 17679 = JCM 13223</name>
    <dbReference type="NCBI Taxonomy" id="1121098"/>
    <lineage>
        <taxon>Bacteria</taxon>
        <taxon>Pseudomonadati</taxon>
        <taxon>Bacteroidota</taxon>
        <taxon>Bacteroidia</taxon>
        <taxon>Bacteroidales</taxon>
        <taxon>Bacteroidaceae</taxon>
        <taxon>Phocaeicola</taxon>
    </lineage>
</organism>
<dbReference type="Gene3D" id="3.30.300.30">
    <property type="match status" value="1"/>
</dbReference>
<dbReference type="Proteomes" id="UP000017831">
    <property type="component" value="Unassembled WGS sequence"/>
</dbReference>
<dbReference type="Gene3D" id="3.40.50.12780">
    <property type="entry name" value="N-terminal domain of ligase-like"/>
    <property type="match status" value="1"/>
</dbReference>
<dbReference type="GeneID" id="60062104"/>
<dbReference type="RefSeq" id="WP_005940262.1">
    <property type="nucleotide sequence ID" value="NZ_KB890342.1"/>
</dbReference>
<dbReference type="PANTHER" id="PTHR43201">
    <property type="entry name" value="ACYL-COA SYNTHETASE"/>
    <property type="match status" value="1"/>
</dbReference>
<dbReference type="PANTHER" id="PTHR43201:SF32">
    <property type="entry name" value="2-SUCCINYLBENZOATE--COA LIGASE, CHLOROPLASTIC_PEROXISOMAL"/>
    <property type="match status" value="1"/>
</dbReference>
<feature type="domain" description="AMP-binding enzyme C-terminal" evidence="2">
    <location>
        <begin position="298"/>
        <end position="354"/>
    </location>
</feature>
<dbReference type="InterPro" id="IPR020845">
    <property type="entry name" value="AMP-binding_CS"/>
</dbReference>
<evidence type="ECO:0000259" key="1">
    <source>
        <dbReference type="Pfam" id="PF00501"/>
    </source>
</evidence>
<dbReference type="PATRIC" id="fig|1121098.3.peg.1968"/>